<name>A0A8F2VY87_CANAR</name>
<dbReference type="AlphaFoldDB" id="A0A8F2VY87"/>
<dbReference type="Proteomes" id="UP000825438">
    <property type="component" value="Chromosome I"/>
</dbReference>
<organism evidence="2">
    <name type="scientific">Candidozyma auris</name>
    <name type="common">Yeast</name>
    <name type="synonym">Candida auris</name>
    <dbReference type="NCBI Taxonomy" id="498019"/>
    <lineage>
        <taxon>Eukaryota</taxon>
        <taxon>Fungi</taxon>
        <taxon>Dikarya</taxon>
        <taxon>Ascomycota</taxon>
        <taxon>Saccharomycotina</taxon>
        <taxon>Pichiomycetes</taxon>
        <taxon>Metschnikowiaceae</taxon>
        <taxon>Candidozyma</taxon>
    </lineage>
</organism>
<sequence length="303" mass="33751">MTRKSCRVRISNPKVKEASMDSTNKAVQHDPISRKRKSEPVNETPLKRQTPAKKSKSLTNLVGEDDKIDPVEKLLCLPNLNNDILFDLDTDDSSSEPASPRSVKHSSSSSSSVSTDTAYFSELESSPLHSPYPNMDVNFSKVINDNLRSYYLSTYKSPIEIHNDNSSFSILNKKTSQHANGETALPTQTNAEVPFFKNVNFNPKPKSGNSIDDYLYYDDDDISSSTTELGHEGNTPSSTCMTQLPNISFHYRRDNKLNLSLSNQAPCSEPHDVSKILNQNSVFTGKASEMVGTSRLLINDFFL</sequence>
<evidence type="ECO:0000313" key="2">
    <source>
        <dbReference type="EMBL" id="QWW22117.1"/>
    </source>
</evidence>
<protein>
    <submittedName>
        <fullName evidence="2">Uncharacterized protein</fullName>
    </submittedName>
</protein>
<evidence type="ECO:0000256" key="1">
    <source>
        <dbReference type="SAM" id="MobiDB-lite"/>
    </source>
</evidence>
<dbReference type="EMBL" id="CP076749">
    <property type="protein sequence ID" value="QWW22117.1"/>
    <property type="molecule type" value="Genomic_DNA"/>
</dbReference>
<proteinExistence type="predicted"/>
<accession>A0A8F2VY87</accession>
<feature type="compositionally biased region" description="Low complexity" evidence="1">
    <location>
        <begin position="99"/>
        <end position="114"/>
    </location>
</feature>
<gene>
    <name evidence="2" type="ORF">CA7LBN_000863</name>
</gene>
<feature type="region of interest" description="Disordered" evidence="1">
    <location>
        <begin position="91"/>
        <end position="114"/>
    </location>
</feature>
<reference evidence="2" key="1">
    <citation type="submission" date="2021-06" db="EMBL/GenBank/DDBJ databases">
        <title>Candida auris outbreak in lebanese hospital.</title>
        <authorList>
            <person name="Finianos M."/>
        </authorList>
    </citation>
    <scope>NUCLEOTIDE SEQUENCE</scope>
    <source>
        <strain evidence="2">CA7LBN</strain>
    </source>
</reference>
<feature type="region of interest" description="Disordered" evidence="1">
    <location>
        <begin position="1"/>
        <end position="61"/>
    </location>
</feature>